<proteinExistence type="predicted"/>
<gene>
    <name evidence="1" type="ORF">LITE_LOCUS29528</name>
</gene>
<reference evidence="1" key="1">
    <citation type="submission" date="2022-08" db="EMBL/GenBank/DDBJ databases">
        <authorList>
            <person name="Gutierrez-Valencia J."/>
        </authorList>
    </citation>
    <scope>NUCLEOTIDE SEQUENCE</scope>
</reference>
<comment type="caution">
    <text evidence="1">The sequence shown here is derived from an EMBL/GenBank/DDBJ whole genome shotgun (WGS) entry which is preliminary data.</text>
</comment>
<protein>
    <submittedName>
        <fullName evidence="1">Uncharacterized protein</fullName>
    </submittedName>
</protein>
<evidence type="ECO:0000313" key="2">
    <source>
        <dbReference type="Proteomes" id="UP001154282"/>
    </source>
</evidence>
<keyword evidence="2" id="KW-1185">Reference proteome</keyword>
<dbReference type="AlphaFoldDB" id="A0AAV0MNP9"/>
<dbReference type="EMBL" id="CAMGYJ010000007">
    <property type="protein sequence ID" value="CAI0447749.1"/>
    <property type="molecule type" value="Genomic_DNA"/>
</dbReference>
<dbReference type="Proteomes" id="UP001154282">
    <property type="component" value="Unassembled WGS sequence"/>
</dbReference>
<organism evidence="1 2">
    <name type="scientific">Linum tenue</name>
    <dbReference type="NCBI Taxonomy" id="586396"/>
    <lineage>
        <taxon>Eukaryota</taxon>
        <taxon>Viridiplantae</taxon>
        <taxon>Streptophyta</taxon>
        <taxon>Embryophyta</taxon>
        <taxon>Tracheophyta</taxon>
        <taxon>Spermatophyta</taxon>
        <taxon>Magnoliopsida</taxon>
        <taxon>eudicotyledons</taxon>
        <taxon>Gunneridae</taxon>
        <taxon>Pentapetalae</taxon>
        <taxon>rosids</taxon>
        <taxon>fabids</taxon>
        <taxon>Malpighiales</taxon>
        <taxon>Linaceae</taxon>
        <taxon>Linum</taxon>
    </lineage>
</organism>
<sequence>MNRNWKRKRKLGSRRSCCSVSLDPYTQSSATQAPRSHCRRCRRRMECWIWLGLALLRRLWWSCENRAWAGQIWIFCRSCGRHCCCFLPLPAGGGDCSCRHCYPLLGRTDRVVIIPPLSFSPSILGCRGGKLQRAGQSRSVLCFGLLSERGRERESKRRTGFWR</sequence>
<accession>A0AAV0MNP9</accession>
<evidence type="ECO:0000313" key="1">
    <source>
        <dbReference type="EMBL" id="CAI0447749.1"/>
    </source>
</evidence>
<name>A0AAV0MNP9_9ROSI</name>